<dbReference type="eggNOG" id="KOG1012">
    <property type="taxonomic scope" value="Eukaryota"/>
</dbReference>
<dbReference type="SMART" id="SM00239">
    <property type="entry name" value="C2"/>
    <property type="match status" value="3"/>
</dbReference>
<dbReference type="InterPro" id="IPR056910">
    <property type="entry name" value="TCB1-3_C2"/>
</dbReference>
<dbReference type="CDD" id="cd04052">
    <property type="entry name" value="C2B_Tricalbin-like"/>
    <property type="match status" value="1"/>
</dbReference>
<dbReference type="InterPro" id="IPR017147">
    <property type="entry name" value="Tricalbin"/>
</dbReference>
<dbReference type="EMBL" id="HE580268">
    <property type="protein sequence ID" value="CCD23437.1"/>
    <property type="molecule type" value="Genomic_DNA"/>
</dbReference>
<keyword evidence="22" id="KW-1185">Reference proteome</keyword>
<feature type="domain" description="C2" evidence="19">
    <location>
        <begin position="610"/>
        <end position="738"/>
    </location>
</feature>
<dbReference type="FunFam" id="2.60.40.150:FF:000226">
    <property type="entry name" value="Tcb1p"/>
    <property type="match status" value="1"/>
</dbReference>
<dbReference type="Pfam" id="PF24920">
    <property type="entry name" value="C2_TCB1"/>
    <property type="match status" value="1"/>
</dbReference>
<evidence type="ECO:0000256" key="7">
    <source>
        <dbReference type="ARBA" id="ARBA00022737"/>
    </source>
</evidence>
<evidence type="ECO:0000256" key="2">
    <source>
        <dbReference type="ARBA" id="ARBA00004651"/>
    </source>
</evidence>
<dbReference type="GO" id="GO:0032541">
    <property type="term" value="C:cortical endoplasmic reticulum"/>
    <property type="evidence" value="ECO:0007669"/>
    <property type="project" value="EnsemblFungi"/>
</dbReference>
<keyword evidence="6 18" id="KW-0812">Transmembrane</keyword>
<evidence type="ECO:0000256" key="15">
    <source>
        <dbReference type="ARBA" id="ARBA00061174"/>
    </source>
</evidence>
<evidence type="ECO:0000256" key="6">
    <source>
        <dbReference type="ARBA" id="ARBA00022692"/>
    </source>
</evidence>
<keyword evidence="5" id="KW-0597">Phosphoprotein</keyword>
<dbReference type="FunFam" id="2.60.40.150:FF:000217">
    <property type="entry name" value="Tcb1p"/>
    <property type="match status" value="1"/>
</dbReference>
<dbReference type="InterPro" id="IPR037761">
    <property type="entry name" value="C2A_Tricalbin"/>
</dbReference>
<evidence type="ECO:0000256" key="17">
    <source>
        <dbReference type="SAM" id="MobiDB-lite"/>
    </source>
</evidence>
<keyword evidence="4" id="KW-1003">Cell membrane</keyword>
<dbReference type="Pfam" id="PF00168">
    <property type="entry name" value="C2"/>
    <property type="match status" value="3"/>
</dbReference>
<dbReference type="GO" id="GO:0035621">
    <property type="term" value="P:ER to Golgi ceramide transport"/>
    <property type="evidence" value="ECO:0007669"/>
    <property type="project" value="EnsemblFungi"/>
</dbReference>
<dbReference type="CDD" id="cd04040">
    <property type="entry name" value="C2D_Tricalbin-like"/>
    <property type="match status" value="1"/>
</dbReference>
<keyword evidence="9 18" id="KW-1133">Transmembrane helix</keyword>
<evidence type="ECO:0000259" key="20">
    <source>
        <dbReference type="PROSITE" id="PS51847"/>
    </source>
</evidence>
<evidence type="ECO:0000256" key="14">
    <source>
        <dbReference type="ARBA" id="ARBA00059313"/>
    </source>
</evidence>
<dbReference type="Gene3D" id="2.60.40.150">
    <property type="entry name" value="C2 domain"/>
    <property type="match status" value="3"/>
</dbReference>
<dbReference type="CDD" id="cd04045">
    <property type="entry name" value="C2C_Tricalbin-like"/>
    <property type="match status" value="1"/>
</dbReference>
<dbReference type="PROSITE" id="PS51847">
    <property type="entry name" value="SMP"/>
    <property type="match status" value="1"/>
</dbReference>
<dbReference type="GO" id="GO:0008289">
    <property type="term" value="F:lipid binding"/>
    <property type="evidence" value="ECO:0007669"/>
    <property type="project" value="UniProtKB-KW"/>
</dbReference>
<dbReference type="CDD" id="cd21678">
    <property type="entry name" value="SMP_TCB"/>
    <property type="match status" value="1"/>
</dbReference>
<dbReference type="Proteomes" id="UP000000689">
    <property type="component" value="Chromosome 2"/>
</dbReference>
<evidence type="ECO:0000256" key="10">
    <source>
        <dbReference type="ARBA" id="ARBA00023054"/>
    </source>
</evidence>
<evidence type="ECO:0000256" key="12">
    <source>
        <dbReference type="ARBA" id="ARBA00023121"/>
    </source>
</evidence>
<dbReference type="GO" id="GO:0060304">
    <property type="term" value="P:regulation of phosphatidylinositol dephosphorylation"/>
    <property type="evidence" value="ECO:0007669"/>
    <property type="project" value="EnsemblFungi"/>
</dbReference>
<dbReference type="InterPro" id="IPR000008">
    <property type="entry name" value="C2_dom"/>
</dbReference>
<dbReference type="GO" id="GO:0061817">
    <property type="term" value="P:endoplasmic reticulum-plasma membrane tethering"/>
    <property type="evidence" value="ECO:0007669"/>
    <property type="project" value="InterPro"/>
</dbReference>
<dbReference type="GO" id="GO:0090158">
    <property type="term" value="P:endoplasmic reticulum membrane organization"/>
    <property type="evidence" value="ECO:0007669"/>
    <property type="project" value="EnsemblFungi"/>
</dbReference>
<evidence type="ECO:0000313" key="22">
    <source>
        <dbReference type="Proteomes" id="UP000000689"/>
    </source>
</evidence>
<dbReference type="PRINTS" id="PR00360">
    <property type="entry name" value="C2DOMAIN"/>
</dbReference>
<dbReference type="CDD" id="cd04044">
    <property type="entry name" value="C2A_Tricalbin-like"/>
    <property type="match status" value="1"/>
</dbReference>
<evidence type="ECO:0000256" key="8">
    <source>
        <dbReference type="ARBA" id="ARBA00022824"/>
    </source>
</evidence>
<dbReference type="GeneID" id="11498525"/>
<feature type="region of interest" description="Disordered" evidence="17">
    <location>
        <begin position="1147"/>
        <end position="1167"/>
    </location>
</feature>
<feature type="domain" description="SMP-LTD" evidence="20">
    <location>
        <begin position="150"/>
        <end position="353"/>
    </location>
</feature>
<evidence type="ECO:0000256" key="4">
    <source>
        <dbReference type="ARBA" id="ARBA00022475"/>
    </source>
</evidence>
<comment type="function">
    <text evidence="14">May play a role in membrane trafficking.</text>
</comment>
<dbReference type="PROSITE" id="PS50004">
    <property type="entry name" value="C2"/>
    <property type="match status" value="3"/>
</dbReference>
<name>G0W6M6_NAUDC</name>
<keyword evidence="10 16" id="KW-0175">Coiled coil</keyword>
<evidence type="ECO:0000256" key="5">
    <source>
        <dbReference type="ARBA" id="ARBA00022553"/>
    </source>
</evidence>
<dbReference type="PIRSF" id="PIRSF037232">
    <property type="entry name" value="Tricalbin"/>
    <property type="match status" value="1"/>
</dbReference>
<dbReference type="KEGG" id="ndi:NDAI_0B04030"/>
<evidence type="ECO:0000313" key="21">
    <source>
        <dbReference type="EMBL" id="CCD23437.1"/>
    </source>
</evidence>
<feature type="coiled-coil region" evidence="16">
    <location>
        <begin position="781"/>
        <end position="814"/>
    </location>
</feature>
<dbReference type="InterPro" id="IPR031468">
    <property type="entry name" value="SMP_LBD"/>
</dbReference>
<keyword evidence="11" id="KW-0445">Lipid transport</keyword>
<comment type="similarity">
    <text evidence="15">Belongs to the tricalbin family.</text>
</comment>
<reference evidence="21 22" key="1">
    <citation type="journal article" date="2011" name="Proc. Natl. Acad. Sci. U.S.A.">
        <title>Evolutionary erosion of yeast sex chromosomes by mating-type switching accidents.</title>
        <authorList>
            <person name="Gordon J.L."/>
            <person name="Armisen D."/>
            <person name="Proux-Wera E."/>
            <person name="Oheigeartaigh S.S."/>
            <person name="Byrne K.P."/>
            <person name="Wolfe K.H."/>
        </authorList>
    </citation>
    <scope>NUCLEOTIDE SEQUENCE [LARGE SCALE GENOMIC DNA]</scope>
    <source>
        <strain evidence="22">ATCC 10597 / BCRC 20456 / CBS 421 / NBRC 0211 / NRRL Y-12639</strain>
    </source>
</reference>
<dbReference type="OMA" id="GWTGDVM"/>
<keyword evidence="13 18" id="KW-0472">Membrane</keyword>
<dbReference type="HOGENOM" id="CLU_001661_1_1_1"/>
<dbReference type="GO" id="GO:0005789">
    <property type="term" value="C:endoplasmic reticulum membrane"/>
    <property type="evidence" value="ECO:0007669"/>
    <property type="project" value="UniProtKB-SubCell"/>
</dbReference>
<dbReference type="AlphaFoldDB" id="G0W6M6"/>
<dbReference type="SUPFAM" id="SSF49562">
    <property type="entry name" value="C2 domain (Calcium/lipid-binding domain, CaLB)"/>
    <property type="match status" value="3"/>
</dbReference>
<feature type="domain" description="C2" evidence="19">
    <location>
        <begin position="953"/>
        <end position="1076"/>
    </location>
</feature>
<evidence type="ECO:0008006" key="23">
    <source>
        <dbReference type="Google" id="ProtNLM"/>
    </source>
</evidence>
<dbReference type="PANTHER" id="PTHR46980">
    <property type="entry name" value="TRICALBIN-1-RELATED"/>
    <property type="match status" value="1"/>
</dbReference>
<evidence type="ECO:0000256" key="9">
    <source>
        <dbReference type="ARBA" id="ARBA00022989"/>
    </source>
</evidence>
<dbReference type="GO" id="GO:0055091">
    <property type="term" value="P:phospholipid homeostasis"/>
    <property type="evidence" value="ECO:0007669"/>
    <property type="project" value="EnsemblFungi"/>
</dbReference>
<gene>
    <name evidence="21" type="primary">NDAI0B04030</name>
    <name evidence="21" type="ordered locus">NDAI_0B04030</name>
</gene>
<sequence length="1167" mass="131307">MSKEGTELTRQKTLEKTSANISESKAEHVGALKVNRPHIDATYVGWKQLGGWEEKDELTPEDDLMDMSKETILDNIIPDTLYGDWYHSVGIFALGGILSFAIGKFHFSFAPAFFVVLITGLLYRTSIKKYRGSIRDLVQKEMTVQRVEDDYETLEWLNTLLDKYWPIIEPNASQMVVQQVNEIIRTNPSIPTFIKALWIDKFTLGIKPPRVDRVKTFQNTASDVVVMDWSLSFTPHDLSDMNAKQVRNYVNQGVVIKANIFGFVIPVSVSDVSFKADARLRFKLMTPFPHMETVNIQLLEVPDIDFVASLFGNSLFNMEILAIPGLLPLIHRMASKYMGPMLLPPFSLQLNIPQLISSSALSIGVLEVTIKNVKDIKRSSSMLNISIDPYLAFEFGGKRIAKTRTVRDTLNPVWNETMYILLQSFTDPLTISLYDKRAKLKDKVLGRIEYNLNSLHDNDSQRNVHANFLRNSKPIGEMNFDLRFFPTLVAKRLPSGVVEELPDLNTGISKIVVEEVRIVQDEPDKKVNAYVELYVNAKLVLTTKKATSDEDTIKWSQDYEAVIMDRRKTRCKFVIKNGDDDSIVGTSVQTLNDLIDRTQIDKKSIPLKDAKGELTITTHWKPVSLDVGTTSIAYTPPIGVVRVFVEKATNLKNLEKIGKIDPYAKVLVNGISKGRTDTQPQTLNPVWEQAIYVAVTSSNQRITIECMDVETVNKDRSVGKFDLKIQDLFHKDENDRYAINIDDKSRVGPLVRKKGSQGNITYKVSFYPTMPVLTLEELQDVEKIQSRKKKIEDRKKTVDEKKLSTDEKRKLQQEETEIKDIGRNVFRQGKVGILTNQLTNYNAGVLSISVLDGELPQTGLYVQAFFDANGHPRFVSPQISSRIIRTGWTGDVMIKELQDSVTTFKVTKKKFSNKVDNSICQVSISTIDLVKECYYKPSIIDISGESNAKIMVQVSWFPIDVDELPQADLKSNSGELTILAKSAENLISADTNGYSDPFIKFYINDEDDPRWKTKIVKKTLNPTWNDSGTIEIHNRMHDRLILKVMDWDAASGDDTIGWGSVPLSKVDPEGTTSLDVKIKGVNGEDGGVAHLEFTYSSRYITGVTKREAKVGDIASKGIGSGLKAGQTVVSTGLGTVGKIGRGIFGGKKNKHNNNYKSDEEREDEEEE</sequence>
<feature type="domain" description="C2" evidence="19">
    <location>
        <begin position="344"/>
        <end position="465"/>
    </location>
</feature>
<evidence type="ECO:0000259" key="19">
    <source>
        <dbReference type="PROSITE" id="PS50004"/>
    </source>
</evidence>
<dbReference type="FunFam" id="2.60.40.150:FF:000230">
    <property type="entry name" value="Tcb1p"/>
    <property type="match status" value="1"/>
</dbReference>
<dbReference type="InterPro" id="IPR037756">
    <property type="entry name" value="C2D_Tricalbin"/>
</dbReference>
<dbReference type="InterPro" id="IPR035892">
    <property type="entry name" value="C2_domain_sf"/>
</dbReference>
<evidence type="ECO:0000256" key="16">
    <source>
        <dbReference type="SAM" id="Coils"/>
    </source>
</evidence>
<proteinExistence type="inferred from homology"/>
<protein>
    <recommendedName>
        <fullName evidence="23">Tricalbin</fullName>
    </recommendedName>
</protein>
<dbReference type="RefSeq" id="XP_003668680.1">
    <property type="nucleotide sequence ID" value="XM_003668632.1"/>
</dbReference>
<dbReference type="InterPro" id="IPR052455">
    <property type="entry name" value="Tricalbin_domain"/>
</dbReference>
<evidence type="ECO:0000256" key="3">
    <source>
        <dbReference type="ARBA" id="ARBA00022448"/>
    </source>
</evidence>
<keyword evidence="12" id="KW-0446">Lipid-binding</keyword>
<evidence type="ECO:0000256" key="18">
    <source>
        <dbReference type="SAM" id="Phobius"/>
    </source>
</evidence>
<organism evidence="21 22">
    <name type="scientific">Naumovozyma dairenensis (strain ATCC 10597 / BCRC 20456 / CBS 421 / NBRC 0211 / NRRL Y-12639)</name>
    <name type="common">Saccharomyces dairenensis</name>
    <dbReference type="NCBI Taxonomy" id="1071378"/>
    <lineage>
        <taxon>Eukaryota</taxon>
        <taxon>Fungi</taxon>
        <taxon>Dikarya</taxon>
        <taxon>Ascomycota</taxon>
        <taxon>Saccharomycotina</taxon>
        <taxon>Saccharomycetes</taxon>
        <taxon>Saccharomycetales</taxon>
        <taxon>Saccharomycetaceae</taxon>
        <taxon>Naumovozyma</taxon>
    </lineage>
</organism>
<dbReference type="InterPro" id="IPR037762">
    <property type="entry name" value="C2C_Tricalbin"/>
</dbReference>
<evidence type="ECO:0000256" key="13">
    <source>
        <dbReference type="ARBA" id="ARBA00023136"/>
    </source>
</evidence>
<evidence type="ECO:0000256" key="1">
    <source>
        <dbReference type="ARBA" id="ARBA00004477"/>
    </source>
</evidence>
<keyword evidence="7" id="KW-0677">Repeat</keyword>
<dbReference type="OrthoDB" id="1029639at2759"/>
<feature type="transmembrane region" description="Helical" evidence="18">
    <location>
        <begin position="108"/>
        <end position="125"/>
    </location>
</feature>
<comment type="subcellular location">
    <subcellularLocation>
        <location evidence="2">Cell membrane</location>
        <topology evidence="2">Multi-pass membrane protein</topology>
    </subcellularLocation>
    <subcellularLocation>
        <location evidence="1">Endoplasmic reticulum membrane</location>
        <topology evidence="1">Multi-pass membrane protein</topology>
    </subcellularLocation>
</comment>
<dbReference type="PANTHER" id="PTHR46980:SF2">
    <property type="entry name" value="TRICALBIN-1-RELATED"/>
    <property type="match status" value="1"/>
</dbReference>
<dbReference type="InterPro" id="IPR037765">
    <property type="entry name" value="C2B_Tricalbin"/>
</dbReference>
<dbReference type="GO" id="GO:0005886">
    <property type="term" value="C:plasma membrane"/>
    <property type="evidence" value="ECO:0007669"/>
    <property type="project" value="UniProtKB-SubCell"/>
</dbReference>
<dbReference type="STRING" id="1071378.G0W6M6"/>
<accession>G0W6M6</accession>
<keyword evidence="8" id="KW-0256">Endoplasmic reticulum</keyword>
<evidence type="ECO:0000256" key="11">
    <source>
        <dbReference type="ARBA" id="ARBA00023055"/>
    </source>
</evidence>
<keyword evidence="3" id="KW-0813">Transport</keyword>